<dbReference type="InterPro" id="IPR036388">
    <property type="entry name" value="WH-like_DNA-bd_sf"/>
</dbReference>
<dbReference type="Gene3D" id="1.10.10.10">
    <property type="entry name" value="Winged helix-like DNA-binding domain superfamily/Winged helix DNA-binding domain"/>
    <property type="match status" value="1"/>
</dbReference>
<evidence type="ECO:0000313" key="3">
    <source>
        <dbReference type="Proteomes" id="UP001500751"/>
    </source>
</evidence>
<dbReference type="SUPFAM" id="SSF46785">
    <property type="entry name" value="Winged helix' DNA-binding domain"/>
    <property type="match status" value="1"/>
</dbReference>
<dbReference type="PRINTS" id="PR00598">
    <property type="entry name" value="HTHMARR"/>
</dbReference>
<dbReference type="Pfam" id="PF12802">
    <property type="entry name" value="MarR_2"/>
    <property type="match status" value="1"/>
</dbReference>
<comment type="caution">
    <text evidence="2">The sequence shown here is derived from an EMBL/GenBank/DDBJ whole genome shotgun (WGS) entry which is preliminary data.</text>
</comment>
<evidence type="ECO:0000259" key="1">
    <source>
        <dbReference type="PROSITE" id="PS50995"/>
    </source>
</evidence>
<dbReference type="PANTHER" id="PTHR33164">
    <property type="entry name" value="TRANSCRIPTIONAL REGULATOR, MARR FAMILY"/>
    <property type="match status" value="1"/>
</dbReference>
<evidence type="ECO:0000313" key="2">
    <source>
        <dbReference type="EMBL" id="GAA2042388.1"/>
    </source>
</evidence>
<accession>A0ABN2UT67</accession>
<dbReference type="EMBL" id="BAAAQN010000032">
    <property type="protein sequence ID" value="GAA2042388.1"/>
    <property type="molecule type" value="Genomic_DNA"/>
</dbReference>
<dbReference type="RefSeq" id="WP_344668214.1">
    <property type="nucleotide sequence ID" value="NZ_BAAAQN010000032.1"/>
</dbReference>
<dbReference type="SMART" id="SM00347">
    <property type="entry name" value="HTH_MARR"/>
    <property type="match status" value="1"/>
</dbReference>
<reference evidence="2 3" key="1">
    <citation type="journal article" date="2019" name="Int. J. Syst. Evol. Microbiol.">
        <title>The Global Catalogue of Microorganisms (GCM) 10K type strain sequencing project: providing services to taxonomists for standard genome sequencing and annotation.</title>
        <authorList>
            <consortium name="The Broad Institute Genomics Platform"/>
            <consortium name="The Broad Institute Genome Sequencing Center for Infectious Disease"/>
            <person name="Wu L."/>
            <person name="Ma J."/>
        </authorList>
    </citation>
    <scope>NUCLEOTIDE SEQUENCE [LARGE SCALE GENOMIC DNA]</scope>
    <source>
        <strain evidence="2 3">JCM 16014</strain>
    </source>
</reference>
<gene>
    <name evidence="2" type="ORF">GCM10009839_51430</name>
</gene>
<dbReference type="PROSITE" id="PS50995">
    <property type="entry name" value="HTH_MARR_2"/>
    <property type="match status" value="1"/>
</dbReference>
<keyword evidence="3" id="KW-1185">Reference proteome</keyword>
<organism evidence="2 3">
    <name type="scientific">Catenulispora yoronensis</name>
    <dbReference type="NCBI Taxonomy" id="450799"/>
    <lineage>
        <taxon>Bacteria</taxon>
        <taxon>Bacillati</taxon>
        <taxon>Actinomycetota</taxon>
        <taxon>Actinomycetes</taxon>
        <taxon>Catenulisporales</taxon>
        <taxon>Catenulisporaceae</taxon>
        <taxon>Catenulispora</taxon>
    </lineage>
</organism>
<dbReference type="InterPro" id="IPR000835">
    <property type="entry name" value="HTH_MarR-typ"/>
</dbReference>
<protein>
    <submittedName>
        <fullName evidence="2">MarR family transcriptional regulator</fullName>
    </submittedName>
</protein>
<feature type="domain" description="HTH marR-type" evidence="1">
    <location>
        <begin position="4"/>
        <end position="141"/>
    </location>
</feature>
<proteinExistence type="predicted"/>
<dbReference type="InterPro" id="IPR039422">
    <property type="entry name" value="MarR/SlyA-like"/>
</dbReference>
<dbReference type="PANTHER" id="PTHR33164:SF99">
    <property type="entry name" value="MARR FAMILY REGULATORY PROTEIN"/>
    <property type="match status" value="1"/>
</dbReference>
<dbReference type="Proteomes" id="UP001500751">
    <property type="component" value="Unassembled WGS sequence"/>
</dbReference>
<sequence>MSEDERLWDDVVALHARVEGDLGAELARRHGLGLSEYRALGHLAAAEKGELRMSELATAVGLNQSSVTRLATRLYDAGYAVRDLCPDDKRGIYAVITDAGRTRHAEAQRTYRRTLTTALDAVAEESPRLASLLGALRSALV</sequence>
<dbReference type="InterPro" id="IPR036390">
    <property type="entry name" value="WH_DNA-bd_sf"/>
</dbReference>
<name>A0ABN2UT67_9ACTN</name>